<dbReference type="GO" id="GO:0061630">
    <property type="term" value="F:ubiquitin protein ligase activity"/>
    <property type="evidence" value="ECO:0007669"/>
    <property type="project" value="TreeGrafter"/>
</dbReference>
<dbReference type="UniPathway" id="UPA00143"/>
<dbReference type="EMBL" id="KB201262">
    <property type="protein sequence ID" value="ESO98444.1"/>
    <property type="molecule type" value="Genomic_DNA"/>
</dbReference>
<evidence type="ECO:0000259" key="8">
    <source>
        <dbReference type="PROSITE" id="PS50089"/>
    </source>
</evidence>
<comment type="pathway">
    <text evidence="1">Protein modification; protein ubiquitination.</text>
</comment>
<dbReference type="Pfam" id="PF13445">
    <property type="entry name" value="zf-RING_UBOX"/>
    <property type="match status" value="1"/>
</dbReference>
<dbReference type="InterPro" id="IPR008598">
    <property type="entry name" value="Di19_Zn-bd"/>
</dbReference>
<evidence type="ECO:0000256" key="1">
    <source>
        <dbReference type="ARBA" id="ARBA00004906"/>
    </source>
</evidence>
<accession>V4C9M0</accession>
<dbReference type="PROSITE" id="PS51803">
    <property type="entry name" value="ZF_C2HC_RNF"/>
    <property type="match status" value="1"/>
</dbReference>
<dbReference type="InterPro" id="IPR001841">
    <property type="entry name" value="Znf_RING"/>
</dbReference>
<evidence type="ECO:0000313" key="11">
    <source>
        <dbReference type="Proteomes" id="UP000030746"/>
    </source>
</evidence>
<dbReference type="PANTHER" id="PTHR46016:SF1">
    <property type="entry name" value="RING-TYPE DOMAIN-CONTAINING PROTEIN"/>
    <property type="match status" value="1"/>
</dbReference>
<dbReference type="InterPro" id="IPR051438">
    <property type="entry name" value="RNF_E3_ubiq-protein_ligase"/>
</dbReference>
<dbReference type="OMA" id="AHTFCGD"/>
<dbReference type="SMART" id="SM00184">
    <property type="entry name" value="RING"/>
    <property type="match status" value="1"/>
</dbReference>
<feature type="non-terminal residue" evidence="10">
    <location>
        <position position="1"/>
    </location>
</feature>
<dbReference type="InterPro" id="IPR027370">
    <property type="entry name" value="Znf-RING_euk"/>
</dbReference>
<proteinExistence type="predicted"/>
<dbReference type="Gene3D" id="3.30.40.10">
    <property type="entry name" value="Zinc/RING finger domain, C3HC4 (zinc finger)"/>
    <property type="match status" value="1"/>
</dbReference>
<keyword evidence="11" id="KW-1185">Reference proteome</keyword>
<dbReference type="Proteomes" id="UP000030746">
    <property type="component" value="Unassembled WGS sequence"/>
</dbReference>
<evidence type="ECO:0000313" key="10">
    <source>
        <dbReference type="EMBL" id="ESO98444.1"/>
    </source>
</evidence>
<dbReference type="STRING" id="225164.V4C9M0"/>
<dbReference type="RefSeq" id="XP_009050867.1">
    <property type="nucleotide sequence ID" value="XM_009052619.1"/>
</dbReference>
<dbReference type="AlphaFoldDB" id="V4C9M0"/>
<dbReference type="InterPro" id="IPR003903">
    <property type="entry name" value="UIM_dom"/>
</dbReference>
<sequence length="205" mass="23193">QFTCPICLEIFLEPVKISCGNDHVYCAGCLEGYKELAEPRCPQCRNIFKPSQLKKASELNKLLKKKKSCCKWCGKSLTLIQLREHVSSCEKVDTSLPVFKPVKQTSQSFPSDAPNRATFKCPYCGQCNLDLAALVKHCNNIHRDSPAKVVCPVCLSMPWGDPNRTSGNFLQHLNLRHKFEYDTYVDYEQDDEAMLEAALRASLQD</sequence>
<dbReference type="SUPFAM" id="SSF57850">
    <property type="entry name" value="RING/U-box"/>
    <property type="match status" value="1"/>
</dbReference>
<dbReference type="GO" id="GO:0008270">
    <property type="term" value="F:zinc ion binding"/>
    <property type="evidence" value="ECO:0007669"/>
    <property type="project" value="UniProtKB-KW"/>
</dbReference>
<evidence type="ECO:0000256" key="6">
    <source>
        <dbReference type="ARBA" id="ARBA00022833"/>
    </source>
</evidence>
<evidence type="ECO:0000256" key="3">
    <source>
        <dbReference type="ARBA" id="ARBA00022723"/>
    </source>
</evidence>
<dbReference type="GO" id="GO:0000209">
    <property type="term" value="P:protein polyubiquitination"/>
    <property type="evidence" value="ECO:0007669"/>
    <property type="project" value="TreeGrafter"/>
</dbReference>
<evidence type="ECO:0000256" key="5">
    <source>
        <dbReference type="ARBA" id="ARBA00022786"/>
    </source>
</evidence>
<reference evidence="10 11" key="1">
    <citation type="journal article" date="2013" name="Nature">
        <title>Insights into bilaterian evolution from three spiralian genomes.</title>
        <authorList>
            <person name="Simakov O."/>
            <person name="Marletaz F."/>
            <person name="Cho S.J."/>
            <person name="Edsinger-Gonzales E."/>
            <person name="Havlak P."/>
            <person name="Hellsten U."/>
            <person name="Kuo D.H."/>
            <person name="Larsson T."/>
            <person name="Lv J."/>
            <person name="Arendt D."/>
            <person name="Savage R."/>
            <person name="Osoegawa K."/>
            <person name="de Jong P."/>
            <person name="Grimwood J."/>
            <person name="Chapman J.A."/>
            <person name="Shapiro H."/>
            <person name="Aerts A."/>
            <person name="Otillar R.P."/>
            <person name="Terry A.Y."/>
            <person name="Boore J.L."/>
            <person name="Grigoriev I.V."/>
            <person name="Lindberg D.R."/>
            <person name="Seaver E.C."/>
            <person name="Weisblat D.A."/>
            <person name="Putnam N.H."/>
            <person name="Rokhsar D.S."/>
        </authorList>
    </citation>
    <scope>NUCLEOTIDE SEQUENCE [LARGE SCALE GENOMIC DNA]</scope>
</reference>
<evidence type="ECO:0000259" key="9">
    <source>
        <dbReference type="PROSITE" id="PS51803"/>
    </source>
</evidence>
<dbReference type="GeneID" id="20251802"/>
<dbReference type="KEGG" id="lgi:LOTGIDRAFT_67017"/>
<evidence type="ECO:0000256" key="7">
    <source>
        <dbReference type="PROSITE-ProRule" id="PRU00175"/>
    </source>
</evidence>
<dbReference type="PROSITE" id="PS50089">
    <property type="entry name" value="ZF_RING_2"/>
    <property type="match status" value="1"/>
</dbReference>
<dbReference type="PROSITE" id="PS50330">
    <property type="entry name" value="UIM"/>
    <property type="match status" value="1"/>
</dbReference>
<evidence type="ECO:0000256" key="2">
    <source>
        <dbReference type="ARBA" id="ARBA00022679"/>
    </source>
</evidence>
<dbReference type="OrthoDB" id="6270329at2759"/>
<feature type="domain" description="C2HC RNF-type" evidence="9">
    <location>
        <begin position="70"/>
        <end position="89"/>
    </location>
</feature>
<keyword evidence="4 7" id="KW-0863">Zinc-finger</keyword>
<name>V4C9M0_LOTGI</name>
<evidence type="ECO:0000256" key="4">
    <source>
        <dbReference type="ARBA" id="ARBA00022771"/>
    </source>
</evidence>
<dbReference type="InterPro" id="IPR034734">
    <property type="entry name" value="ZF_C2HC_RNF"/>
</dbReference>
<gene>
    <name evidence="10" type="ORF">LOTGIDRAFT_67017</name>
</gene>
<dbReference type="PANTHER" id="PTHR46016">
    <property type="entry name" value="ZINC FINGER, RING/FYVE/PHD-TYPE"/>
    <property type="match status" value="1"/>
</dbReference>
<dbReference type="HOGENOM" id="CLU_092448_1_0_1"/>
<protein>
    <submittedName>
        <fullName evidence="10">Uncharacterized protein</fullName>
    </submittedName>
</protein>
<organism evidence="10 11">
    <name type="scientific">Lottia gigantea</name>
    <name type="common">Giant owl limpet</name>
    <dbReference type="NCBI Taxonomy" id="225164"/>
    <lineage>
        <taxon>Eukaryota</taxon>
        <taxon>Metazoa</taxon>
        <taxon>Spiralia</taxon>
        <taxon>Lophotrochozoa</taxon>
        <taxon>Mollusca</taxon>
        <taxon>Gastropoda</taxon>
        <taxon>Patellogastropoda</taxon>
        <taxon>Lottioidea</taxon>
        <taxon>Lottiidae</taxon>
        <taxon>Lottia</taxon>
    </lineage>
</organism>
<dbReference type="Pfam" id="PF05605">
    <property type="entry name" value="zf-Di19"/>
    <property type="match status" value="1"/>
</dbReference>
<feature type="non-terminal residue" evidence="10">
    <location>
        <position position="205"/>
    </location>
</feature>
<dbReference type="GO" id="GO:0006511">
    <property type="term" value="P:ubiquitin-dependent protein catabolic process"/>
    <property type="evidence" value="ECO:0007669"/>
    <property type="project" value="TreeGrafter"/>
</dbReference>
<keyword evidence="3" id="KW-0479">Metal-binding</keyword>
<dbReference type="InterPro" id="IPR013083">
    <property type="entry name" value="Znf_RING/FYVE/PHD"/>
</dbReference>
<keyword evidence="2" id="KW-0808">Transferase</keyword>
<keyword evidence="5" id="KW-0833">Ubl conjugation pathway</keyword>
<dbReference type="CTD" id="20251802"/>
<keyword evidence="6" id="KW-0862">Zinc</keyword>
<feature type="domain" description="RING-type" evidence="8">
    <location>
        <begin position="4"/>
        <end position="45"/>
    </location>
</feature>